<dbReference type="SUPFAM" id="SSF52540">
    <property type="entry name" value="P-loop containing nucleoside triphosphate hydrolases"/>
    <property type="match status" value="1"/>
</dbReference>
<keyword evidence="2" id="KW-0067">ATP-binding</keyword>
<dbReference type="RefSeq" id="WP_137342095.1">
    <property type="nucleotide sequence ID" value="NZ_BSQH01000004.1"/>
</dbReference>
<dbReference type="GO" id="GO:0005524">
    <property type="term" value="F:ATP binding"/>
    <property type="evidence" value="ECO:0007669"/>
    <property type="project" value="UniProtKB-KW"/>
</dbReference>
<evidence type="ECO:0000259" key="1">
    <source>
        <dbReference type="Pfam" id="PF13476"/>
    </source>
</evidence>
<dbReference type="Gene3D" id="3.40.50.300">
    <property type="entry name" value="P-loop containing nucleotide triphosphate hydrolases"/>
    <property type="match status" value="1"/>
</dbReference>
<dbReference type="InterPro" id="IPR027417">
    <property type="entry name" value="P-loop_NTPase"/>
</dbReference>
<evidence type="ECO:0000313" key="3">
    <source>
        <dbReference type="Proteomes" id="UP000304900"/>
    </source>
</evidence>
<dbReference type="AlphaFoldDB" id="A0A4U6CZW4"/>
<organism evidence="2 3">
    <name type="scientific">Dyadobacter frigoris</name>
    <dbReference type="NCBI Taxonomy" id="2576211"/>
    <lineage>
        <taxon>Bacteria</taxon>
        <taxon>Pseudomonadati</taxon>
        <taxon>Bacteroidota</taxon>
        <taxon>Cytophagia</taxon>
        <taxon>Cytophagales</taxon>
        <taxon>Spirosomataceae</taxon>
        <taxon>Dyadobacter</taxon>
    </lineage>
</organism>
<evidence type="ECO:0000313" key="2">
    <source>
        <dbReference type="EMBL" id="TKT90332.1"/>
    </source>
</evidence>
<sequence>MTESIHIKNLGPIKDIYIETVKPFTVLIGESGSGKSTLMKAIALFRWIYKMQNIRSYLKHSKISKSPFRFRMETYLKNCGFEQFIKYDTEIIYSTKFESGNTYQIVFKNNKLSGTGNSELIREEDIYFNKVSFISETRNIIPLWSDKGASFTGGYLGFYFHEVYRDFDLASESLKDLDLKFLNLKFAIKKTTSGKKYTIQSISKEKGAFEIDFKNSSSGTQTSVPIALIAQYFSKNFNFEDAFNRSVLNYLSNTNNLTDFKAIKNLSEISKKIFIHIEEPELSLFPDAQCQLINDLVNKCFIRNDNDIELFLSTHSPYIINHLNLLIKSFDKGKLTDGAKINYDNLAVYQVVDGKLEDLIAQNERLVNTNPLSETINNIYDQYAALD</sequence>
<dbReference type="PANTHER" id="PTHR43581">
    <property type="entry name" value="ATP/GTP PHOSPHATASE"/>
    <property type="match status" value="1"/>
</dbReference>
<gene>
    <name evidence="2" type="ORF">FDK13_21610</name>
</gene>
<feature type="domain" description="Rad50/SbcC-type AAA" evidence="1">
    <location>
        <begin position="4"/>
        <end position="114"/>
    </location>
</feature>
<keyword evidence="2" id="KW-0547">Nucleotide-binding</keyword>
<dbReference type="PANTHER" id="PTHR43581:SF4">
    <property type="entry name" value="ATP_GTP PHOSPHATASE"/>
    <property type="match status" value="1"/>
</dbReference>
<comment type="caution">
    <text evidence="2">The sequence shown here is derived from an EMBL/GenBank/DDBJ whole genome shotgun (WGS) entry which is preliminary data.</text>
</comment>
<dbReference type="InterPro" id="IPR038729">
    <property type="entry name" value="Rad50/SbcC_AAA"/>
</dbReference>
<name>A0A4U6CZW4_9BACT</name>
<proteinExistence type="predicted"/>
<dbReference type="InterPro" id="IPR051396">
    <property type="entry name" value="Bact_Antivir_Def_Nuclease"/>
</dbReference>
<dbReference type="Pfam" id="PF13476">
    <property type="entry name" value="AAA_23"/>
    <property type="match status" value="1"/>
</dbReference>
<protein>
    <submittedName>
        <fullName evidence="2">ATP-binding protein</fullName>
    </submittedName>
</protein>
<dbReference type="Proteomes" id="UP000304900">
    <property type="component" value="Unassembled WGS sequence"/>
</dbReference>
<accession>A0A4U6CZW4</accession>
<dbReference type="OrthoDB" id="1098190at2"/>
<keyword evidence="3" id="KW-1185">Reference proteome</keyword>
<dbReference type="EMBL" id="SZVO01000010">
    <property type="protein sequence ID" value="TKT90332.1"/>
    <property type="molecule type" value="Genomic_DNA"/>
</dbReference>
<reference evidence="2 3" key="1">
    <citation type="submission" date="2019-05" db="EMBL/GenBank/DDBJ databases">
        <title>Dyadobacter AR-3-8 sp. nov., isolated from arctic soil.</title>
        <authorList>
            <person name="Chaudhary D.K."/>
        </authorList>
    </citation>
    <scope>NUCLEOTIDE SEQUENCE [LARGE SCALE GENOMIC DNA]</scope>
    <source>
        <strain evidence="2 3">AR-3-8</strain>
    </source>
</reference>